<name>A0A9W8NBK3_9PEZI</name>
<proteinExistence type="predicted"/>
<evidence type="ECO:0000313" key="4">
    <source>
        <dbReference type="Proteomes" id="UP001148614"/>
    </source>
</evidence>
<comment type="caution">
    <text evidence="3">The sequence shown here is derived from an EMBL/GenBank/DDBJ whole genome shotgun (WGS) entry which is preliminary data.</text>
</comment>
<accession>A0A9W8NBK3</accession>
<organism evidence="3 4">
    <name type="scientific">Xylaria arbuscula</name>
    <dbReference type="NCBI Taxonomy" id="114810"/>
    <lineage>
        <taxon>Eukaryota</taxon>
        <taxon>Fungi</taxon>
        <taxon>Dikarya</taxon>
        <taxon>Ascomycota</taxon>
        <taxon>Pezizomycotina</taxon>
        <taxon>Sordariomycetes</taxon>
        <taxon>Xylariomycetidae</taxon>
        <taxon>Xylariales</taxon>
        <taxon>Xylariaceae</taxon>
        <taxon>Xylaria</taxon>
    </lineage>
</organism>
<evidence type="ECO:0000259" key="2">
    <source>
        <dbReference type="Pfam" id="PF14856"/>
    </source>
</evidence>
<feature type="chain" id="PRO_5040950114" description="Ecp2 effector protein-like domain-containing protein" evidence="1">
    <location>
        <begin position="21"/>
        <end position="162"/>
    </location>
</feature>
<dbReference type="Proteomes" id="UP001148614">
    <property type="component" value="Unassembled WGS sequence"/>
</dbReference>
<evidence type="ECO:0000313" key="3">
    <source>
        <dbReference type="EMBL" id="KAJ3566875.1"/>
    </source>
</evidence>
<sequence>MRSASFLSIIALALSQTTFAKEDPNGDHHYKLDHPGGVCTIDKITGVSNSTSADYDSCLKLVEVVQWDSTWGYVIKGTDDGPQGLGSYAICGFDVQVLDPTDRDAEVPITHADMATIITQGSVHQVDGKLGIYGEVSCSAEGRSGKLWFRVDSYDAYGQNER</sequence>
<keyword evidence="4" id="KW-1185">Reference proteome</keyword>
<dbReference type="AlphaFoldDB" id="A0A9W8NBK3"/>
<keyword evidence="1" id="KW-0732">Signal</keyword>
<dbReference type="InterPro" id="IPR029226">
    <property type="entry name" value="Ecp2-like"/>
</dbReference>
<dbReference type="Pfam" id="PF14856">
    <property type="entry name" value="Hce2"/>
    <property type="match status" value="1"/>
</dbReference>
<gene>
    <name evidence="3" type="ORF">NPX13_g6975</name>
</gene>
<reference evidence="3" key="1">
    <citation type="submission" date="2022-07" db="EMBL/GenBank/DDBJ databases">
        <title>Genome Sequence of Xylaria arbuscula.</title>
        <authorList>
            <person name="Buettner E."/>
        </authorList>
    </citation>
    <scope>NUCLEOTIDE SEQUENCE</scope>
    <source>
        <strain evidence="3">VT107</strain>
    </source>
</reference>
<feature type="domain" description="Ecp2 effector protein-like" evidence="2">
    <location>
        <begin position="39"/>
        <end position="138"/>
    </location>
</feature>
<evidence type="ECO:0000256" key="1">
    <source>
        <dbReference type="SAM" id="SignalP"/>
    </source>
</evidence>
<protein>
    <recommendedName>
        <fullName evidence="2">Ecp2 effector protein-like domain-containing protein</fullName>
    </recommendedName>
</protein>
<feature type="signal peptide" evidence="1">
    <location>
        <begin position="1"/>
        <end position="20"/>
    </location>
</feature>
<dbReference type="EMBL" id="JANPWZ010001306">
    <property type="protein sequence ID" value="KAJ3566875.1"/>
    <property type="molecule type" value="Genomic_DNA"/>
</dbReference>